<dbReference type="WBParaSite" id="ACRNAN_scaffold2035.g10603.t1">
    <property type="protein sequence ID" value="ACRNAN_scaffold2035.g10603.t1"/>
    <property type="gene ID" value="ACRNAN_scaffold2035.g10603"/>
</dbReference>
<accession>A0A914D8I2</accession>
<evidence type="ECO:0000313" key="2">
    <source>
        <dbReference type="WBParaSite" id="ACRNAN_scaffold2035.g10603.t1"/>
    </source>
</evidence>
<dbReference type="AlphaFoldDB" id="A0A914D8I2"/>
<protein>
    <submittedName>
        <fullName evidence="2">Dynein light chain</fullName>
    </submittedName>
</protein>
<evidence type="ECO:0000313" key="1">
    <source>
        <dbReference type="Proteomes" id="UP000887540"/>
    </source>
</evidence>
<name>A0A914D8I2_9BILA</name>
<sequence>MGNKYSKANIKNQVREAIIANTLTEKKTEKIVSVLAKLFIDTEMGYQWDDGELAATIEKALSNRKWKCVVGPCPVVLKKHYIKFHFDNALNVLIYYEDSGCLTC</sequence>
<keyword evidence="1" id="KW-1185">Reference proteome</keyword>
<dbReference type="Proteomes" id="UP000887540">
    <property type="component" value="Unplaced"/>
</dbReference>
<organism evidence="1 2">
    <name type="scientific">Acrobeloides nanus</name>
    <dbReference type="NCBI Taxonomy" id="290746"/>
    <lineage>
        <taxon>Eukaryota</taxon>
        <taxon>Metazoa</taxon>
        <taxon>Ecdysozoa</taxon>
        <taxon>Nematoda</taxon>
        <taxon>Chromadorea</taxon>
        <taxon>Rhabditida</taxon>
        <taxon>Tylenchina</taxon>
        <taxon>Cephalobomorpha</taxon>
        <taxon>Cephaloboidea</taxon>
        <taxon>Cephalobidae</taxon>
        <taxon>Acrobeloides</taxon>
    </lineage>
</organism>
<reference evidence="2" key="1">
    <citation type="submission" date="2022-11" db="UniProtKB">
        <authorList>
            <consortium name="WormBaseParasite"/>
        </authorList>
    </citation>
    <scope>IDENTIFICATION</scope>
</reference>
<proteinExistence type="predicted"/>